<feature type="signal peptide" evidence="1">
    <location>
        <begin position="1"/>
        <end position="23"/>
    </location>
</feature>
<evidence type="ECO:0000313" key="2">
    <source>
        <dbReference type="EMBL" id="CBY23800.1"/>
    </source>
</evidence>
<organism evidence="2">
    <name type="scientific">Oikopleura dioica</name>
    <name type="common">Tunicate</name>
    <dbReference type="NCBI Taxonomy" id="34765"/>
    <lineage>
        <taxon>Eukaryota</taxon>
        <taxon>Metazoa</taxon>
        <taxon>Chordata</taxon>
        <taxon>Tunicata</taxon>
        <taxon>Appendicularia</taxon>
        <taxon>Copelata</taxon>
        <taxon>Oikopleuridae</taxon>
        <taxon>Oikopleura</taxon>
    </lineage>
</organism>
<proteinExistence type="predicted"/>
<evidence type="ECO:0000313" key="3">
    <source>
        <dbReference type="EMBL" id="CBY36778.1"/>
    </source>
</evidence>
<keyword evidence="1" id="KW-0732">Signal</keyword>
<dbReference type="AlphaFoldDB" id="E4X412"/>
<dbReference type="Proteomes" id="UP000011014">
    <property type="component" value="Unassembled WGS sequence"/>
</dbReference>
<feature type="chain" id="PRO_5007653901" evidence="1">
    <location>
        <begin position="24"/>
        <end position="542"/>
    </location>
</feature>
<dbReference type="EMBL" id="FN654838">
    <property type="protein sequence ID" value="CBY36778.1"/>
    <property type="molecule type" value="Genomic_DNA"/>
</dbReference>
<name>E4X412_OIKDI</name>
<protein>
    <submittedName>
        <fullName evidence="2">Uncharacterized protein</fullName>
    </submittedName>
</protein>
<dbReference type="InParanoid" id="E4X412"/>
<evidence type="ECO:0000313" key="4">
    <source>
        <dbReference type="Proteomes" id="UP000001307"/>
    </source>
</evidence>
<dbReference type="CDD" id="cd00257">
    <property type="entry name" value="beta-trefoil_FSCN-like"/>
    <property type="match status" value="1"/>
</dbReference>
<dbReference type="EMBL" id="FN653024">
    <property type="protein sequence ID" value="CBY23800.1"/>
    <property type="molecule type" value="Genomic_DNA"/>
</dbReference>
<accession>E4X412</accession>
<sequence length="542" mass="59470">MLLGAISSRSFFLFFLALPSLNADVISLIQKGLSLEFEEAQMDINEIVPEDDLNYESEYESSSSSGSSLTRGLLDSRLNKDDRAILTALRSIEDMDTNLATYIDPADVTLPCSIALSSSRINFLSSVLYDKAVEASEVRNRGIDKVDFLRDWAASIVSNGADSIQQTLFNIDYLFENIVGDVGNQLRQSSQNNPAHLSAFLQFMRSLQLKGHILWGVAVDIITDDEEQSLKPLEDFAVKSARQQGKVSLKDNFIKILGGGVTVGIKTMLYQSYLRCSDKFDDPINTQSRFDDWEEMTIEPVENGFHIRTHFGTYAQAVEGEEMPVIQTRNKNDIGTLWRAEFRDSPLTVFGAVRGIKTAHGSYWAEGRTRLGKSVMTTTDKTSKLTAFSIIPVSDIKSEIYIVSPTGKYATYNPLSSKISLNEEPSIYSEFAATSIDIGLLTGDGQWIMTPPGRLGSVQVGNGSSDSQNAKIERFSPPTSFYQIVSEFGTVMQATGPPVDEMAGSNPIVTATATGLGVEAKWEFEAGSGNIDGLLSMLNGEQ</sequence>
<keyword evidence="4" id="KW-1185">Reference proteome</keyword>
<evidence type="ECO:0000256" key="1">
    <source>
        <dbReference type="SAM" id="SignalP"/>
    </source>
</evidence>
<gene>
    <name evidence="2" type="ORF">GSOID_T00001124001</name>
    <name evidence="3" type="ORF">GSOID_T00029814001</name>
</gene>
<dbReference type="OrthoDB" id="10334625at2759"/>
<dbReference type="Proteomes" id="UP000001307">
    <property type="component" value="Unassembled WGS sequence"/>
</dbReference>
<reference evidence="2" key="1">
    <citation type="journal article" date="2010" name="Science">
        <title>Plasticity of animal genome architecture unmasked by rapid evolution of a pelagic tunicate.</title>
        <authorList>
            <person name="Denoeud F."/>
            <person name="Henriet S."/>
            <person name="Mungpakdee S."/>
            <person name="Aury J.M."/>
            <person name="Da Silva C."/>
            <person name="Brinkmann H."/>
            <person name="Mikhaleva J."/>
            <person name="Olsen L.C."/>
            <person name="Jubin C."/>
            <person name="Canestro C."/>
            <person name="Bouquet J.M."/>
            <person name="Danks G."/>
            <person name="Poulain J."/>
            <person name="Campsteijn C."/>
            <person name="Adamski M."/>
            <person name="Cross I."/>
            <person name="Yadetie F."/>
            <person name="Muffato M."/>
            <person name="Louis A."/>
            <person name="Butcher S."/>
            <person name="Tsagkogeorga G."/>
            <person name="Konrad A."/>
            <person name="Singh S."/>
            <person name="Jensen M.F."/>
            <person name="Cong E.H."/>
            <person name="Eikeseth-Otteraa H."/>
            <person name="Noel B."/>
            <person name="Anthouard V."/>
            <person name="Porcel B.M."/>
            <person name="Kachouri-Lafond R."/>
            <person name="Nishino A."/>
            <person name="Ugolini M."/>
            <person name="Chourrout P."/>
            <person name="Nishida H."/>
            <person name="Aasland R."/>
            <person name="Huzurbazar S."/>
            <person name="Westhof E."/>
            <person name="Delsuc F."/>
            <person name="Lehrach H."/>
            <person name="Reinhardt R."/>
            <person name="Weissenbach J."/>
            <person name="Roy S.W."/>
            <person name="Artiguenave F."/>
            <person name="Postlethwait J.H."/>
            <person name="Manak J.R."/>
            <person name="Thompson E.M."/>
            <person name="Jaillon O."/>
            <person name="Du Pasquier L."/>
            <person name="Boudinot P."/>
            <person name="Liberles D.A."/>
            <person name="Volff J.N."/>
            <person name="Philippe H."/>
            <person name="Lenhard B."/>
            <person name="Roest Crollius H."/>
            <person name="Wincker P."/>
            <person name="Chourrout D."/>
        </authorList>
    </citation>
    <scope>NUCLEOTIDE SEQUENCE [LARGE SCALE GENOMIC DNA]</scope>
</reference>